<comment type="caution">
    <text evidence="3">The sequence shown here is derived from an EMBL/GenBank/DDBJ whole genome shotgun (WGS) entry which is preliminary data.</text>
</comment>
<accession>A0ABM9WJU9</accession>
<sequence>MKAYFITGTDTDSGKTVVTQAVLQHLADKGLKTLAMKPVASGCDWDGTRWINADATNARRHMTLDCDYGLTNPFAFEPAIAPHIAAQEADVSLSLEDMLQHFERLVALNPDVIVVEGAGGWLLPLSDQLMMPEFVKAINAEVILTVGMKLGCLNHAMLTEQAIFSSSVPITGWITNQPSVEPMARSEQNLDTLKQRMASSHLGSISFDANWQNLALGHLINLPD</sequence>
<dbReference type="Pfam" id="PF13500">
    <property type="entry name" value="AAA_26"/>
    <property type="match status" value="1"/>
</dbReference>
<feature type="binding site" evidence="2">
    <location>
        <position position="54"/>
    </location>
    <ligand>
        <name>ATP</name>
        <dbReference type="ChEBI" id="CHEBI:30616"/>
    </ligand>
</feature>
<feature type="binding site" evidence="2">
    <location>
        <begin position="12"/>
        <end position="17"/>
    </location>
    <ligand>
        <name>ATP</name>
        <dbReference type="ChEBI" id="CHEBI:30616"/>
    </ligand>
</feature>
<comment type="subunit">
    <text evidence="2">Homodimer.</text>
</comment>
<dbReference type="EMBL" id="AAMX01000021">
    <property type="protein sequence ID" value="EAQ31220.1"/>
    <property type="molecule type" value="Genomic_DNA"/>
</dbReference>
<comment type="cofactor">
    <cofactor evidence="2">
        <name>Mg(2+)</name>
        <dbReference type="ChEBI" id="CHEBI:18420"/>
    </cofactor>
</comment>
<evidence type="ECO:0000256" key="2">
    <source>
        <dbReference type="HAMAP-Rule" id="MF_00336"/>
    </source>
</evidence>
<keyword evidence="1 2" id="KW-0093">Biotin biosynthesis</keyword>
<evidence type="ECO:0000313" key="4">
    <source>
        <dbReference type="Proteomes" id="UP000016543"/>
    </source>
</evidence>
<comment type="similarity">
    <text evidence="2">Belongs to the dethiobiotin synthetase family.</text>
</comment>
<comment type="pathway">
    <text evidence="2">Cofactor biosynthesis; biotin biosynthesis; biotin from 7,8-diaminononanoate: step 1/2.</text>
</comment>
<feature type="binding site" evidence="2">
    <location>
        <begin position="116"/>
        <end position="119"/>
    </location>
    <ligand>
        <name>ATP</name>
        <dbReference type="ChEBI" id="CHEBI:30616"/>
    </ligand>
</feature>
<proteinExistence type="inferred from homology"/>
<protein>
    <recommendedName>
        <fullName evidence="2">ATP-dependent dethiobiotin synthetase BioD</fullName>
        <ecNumber evidence="2">6.3.3.3</ecNumber>
    </recommendedName>
    <alternativeName>
        <fullName evidence="2">DTB synthetase</fullName>
        <shortName evidence="2">DTBS</shortName>
    </alternativeName>
    <alternativeName>
        <fullName evidence="2">Dethiobiotin synthase</fullName>
    </alternativeName>
</protein>
<feature type="binding site" evidence="2">
    <location>
        <position position="41"/>
    </location>
    <ligand>
        <name>substrate</name>
    </ligand>
</feature>
<keyword evidence="4" id="KW-1185">Reference proteome</keyword>
<gene>
    <name evidence="2" type="primary">bioD</name>
    <name evidence="3" type="ORF">OS145_06007</name>
</gene>
<dbReference type="HAMAP" id="MF_00336">
    <property type="entry name" value="BioD"/>
    <property type="match status" value="1"/>
</dbReference>
<dbReference type="InterPro" id="IPR004472">
    <property type="entry name" value="DTB_synth_BioD"/>
</dbReference>
<keyword evidence="2" id="KW-0460">Magnesium</keyword>
<comment type="subcellular location">
    <subcellularLocation>
        <location evidence="2">Cytoplasm</location>
    </subcellularLocation>
</comment>
<dbReference type="PANTHER" id="PTHR43210">
    <property type="entry name" value="DETHIOBIOTIN SYNTHETASE"/>
    <property type="match status" value="1"/>
</dbReference>
<evidence type="ECO:0000256" key="1">
    <source>
        <dbReference type="ARBA" id="ARBA00022756"/>
    </source>
</evidence>
<comment type="catalytic activity">
    <reaction evidence="2">
        <text>(7R,8S)-7,8-diammoniononanoate + CO2 + ATP = (4R,5S)-dethiobiotin + ADP + phosphate + 3 H(+)</text>
        <dbReference type="Rhea" id="RHEA:15805"/>
        <dbReference type="ChEBI" id="CHEBI:15378"/>
        <dbReference type="ChEBI" id="CHEBI:16526"/>
        <dbReference type="ChEBI" id="CHEBI:30616"/>
        <dbReference type="ChEBI" id="CHEBI:43474"/>
        <dbReference type="ChEBI" id="CHEBI:149469"/>
        <dbReference type="ChEBI" id="CHEBI:149473"/>
        <dbReference type="ChEBI" id="CHEBI:456216"/>
        <dbReference type="EC" id="6.3.3.3"/>
    </reaction>
</comment>
<dbReference type="EC" id="6.3.3.3" evidence="2"/>
<keyword evidence="2" id="KW-0963">Cytoplasm</keyword>
<dbReference type="Proteomes" id="UP000016543">
    <property type="component" value="Unassembled WGS sequence"/>
</dbReference>
<keyword evidence="2" id="KW-0436">Ligase</keyword>
<keyword evidence="2" id="KW-0547">Nucleotide-binding</keyword>
<dbReference type="Gene3D" id="3.40.50.300">
    <property type="entry name" value="P-loop containing nucleotide triphosphate hydrolases"/>
    <property type="match status" value="1"/>
</dbReference>
<dbReference type="PANTHER" id="PTHR43210:SF5">
    <property type="entry name" value="DETHIOBIOTIN SYNTHETASE"/>
    <property type="match status" value="1"/>
</dbReference>
<comment type="function">
    <text evidence="2">Catalyzes a mechanistically unusual reaction, the ATP-dependent insertion of CO2 between the N7 and N8 nitrogen atoms of 7,8-diaminopelargonic acid (DAPA, also called 7,8-diammoniononanoate) to form a ureido ring.</text>
</comment>
<feature type="active site" evidence="2">
    <location>
        <position position="37"/>
    </location>
</feature>
<dbReference type="PIRSF" id="PIRSF006755">
    <property type="entry name" value="DTB_synth"/>
    <property type="match status" value="1"/>
</dbReference>
<keyword evidence="2" id="KW-0067">ATP-binding</keyword>
<feature type="binding site" evidence="2">
    <location>
        <position position="16"/>
    </location>
    <ligand>
        <name>Mg(2+)</name>
        <dbReference type="ChEBI" id="CHEBI:18420"/>
    </ligand>
</feature>
<feature type="binding site" evidence="2">
    <location>
        <position position="54"/>
    </location>
    <ligand>
        <name>Mg(2+)</name>
        <dbReference type="ChEBI" id="CHEBI:18420"/>
    </ligand>
</feature>
<organism evidence="3 4">
    <name type="scientific">Idiomarina baltica OS145</name>
    <dbReference type="NCBI Taxonomy" id="314276"/>
    <lineage>
        <taxon>Bacteria</taxon>
        <taxon>Pseudomonadati</taxon>
        <taxon>Pseudomonadota</taxon>
        <taxon>Gammaproteobacteria</taxon>
        <taxon>Alteromonadales</taxon>
        <taxon>Idiomarinaceae</taxon>
        <taxon>Idiomarina</taxon>
    </lineage>
</organism>
<feature type="binding site" evidence="2">
    <location>
        <position position="116"/>
    </location>
    <ligand>
        <name>Mg(2+)</name>
        <dbReference type="ChEBI" id="CHEBI:18420"/>
    </ligand>
</feature>
<dbReference type="CDD" id="cd03109">
    <property type="entry name" value="DTBS"/>
    <property type="match status" value="1"/>
</dbReference>
<dbReference type="SUPFAM" id="SSF52540">
    <property type="entry name" value="P-loop containing nucleoside triphosphate hydrolases"/>
    <property type="match status" value="1"/>
</dbReference>
<keyword evidence="2" id="KW-0479">Metal-binding</keyword>
<dbReference type="RefSeq" id="WP_006955784.1">
    <property type="nucleotide sequence ID" value="NZ_CH672406.1"/>
</dbReference>
<name>A0ABM9WJU9_9GAMM</name>
<comment type="caution">
    <text evidence="2">Lacks conserved residue(s) required for the propagation of feature annotation.</text>
</comment>
<dbReference type="InterPro" id="IPR027417">
    <property type="entry name" value="P-loop_NTPase"/>
</dbReference>
<dbReference type="NCBIfam" id="TIGR00347">
    <property type="entry name" value="bioD"/>
    <property type="match status" value="1"/>
</dbReference>
<evidence type="ECO:0000313" key="3">
    <source>
        <dbReference type="EMBL" id="EAQ31220.1"/>
    </source>
</evidence>
<reference evidence="3 4" key="1">
    <citation type="submission" date="2006-01" db="EMBL/GenBank/DDBJ databases">
        <authorList>
            <person name="Brettar I."/>
            <person name="Hofle M."/>
            <person name="Ferriera S."/>
            <person name="Johnson J."/>
            <person name="Kravitz S."/>
            <person name="Halpern A."/>
            <person name="Remington K."/>
            <person name="Beeson K."/>
            <person name="Tran B."/>
            <person name="Rogers Y.-H."/>
            <person name="Friedman R."/>
            <person name="Venter J.C."/>
        </authorList>
    </citation>
    <scope>NUCLEOTIDE SEQUENCE [LARGE SCALE GENOMIC DNA]</scope>
    <source>
        <strain evidence="3 4">OS145</strain>
    </source>
</reference>
<feature type="binding site" evidence="2">
    <location>
        <begin position="176"/>
        <end position="177"/>
    </location>
    <ligand>
        <name>ATP</name>
        <dbReference type="ChEBI" id="CHEBI:30616"/>
    </ligand>
</feature>